<accession>A0AAD8G6C7</accession>
<sequence length="106" mass="12336">LASLFPHNLFNDTLPPIVLKYRLHSITQEKKYFHLTLFWGILMLHLGFDTDAFVVVFAEDYIIKAMATETGRETLGTMQKFLESIALLHRLEFQQRLFVPGPRNDV</sequence>
<dbReference type="GO" id="GO:0016301">
    <property type="term" value="F:kinase activity"/>
    <property type="evidence" value="ECO:0007669"/>
    <property type="project" value="UniProtKB-KW"/>
</dbReference>
<keyword evidence="2" id="KW-0418">Kinase</keyword>
<keyword evidence="1" id="KW-0812">Transmembrane</keyword>
<evidence type="ECO:0000313" key="2">
    <source>
        <dbReference type="EMBL" id="KAK1164867.1"/>
    </source>
</evidence>
<keyword evidence="2" id="KW-0808">Transferase</keyword>
<name>A0AAD8G6C7_ACIOX</name>
<reference evidence="2" key="1">
    <citation type="submission" date="2022-02" db="EMBL/GenBank/DDBJ databases">
        <title>Atlantic sturgeon de novo genome assembly.</title>
        <authorList>
            <person name="Stock M."/>
            <person name="Klopp C."/>
            <person name="Guiguen Y."/>
            <person name="Cabau C."/>
            <person name="Parinello H."/>
            <person name="Santidrian Yebra-Pimentel E."/>
            <person name="Kuhl H."/>
            <person name="Dirks R.P."/>
            <person name="Guessner J."/>
            <person name="Wuertz S."/>
            <person name="Du K."/>
            <person name="Schartl M."/>
        </authorList>
    </citation>
    <scope>NUCLEOTIDE SEQUENCE</scope>
    <source>
        <strain evidence="2">STURGEONOMICS-FGT-2020</strain>
        <tissue evidence="2">Whole blood</tissue>
    </source>
</reference>
<gene>
    <name evidence="2" type="primary">Stk19</name>
    <name evidence="2" type="ORF">AOXY_G15287</name>
</gene>
<comment type="caution">
    <text evidence="2">The sequence shown here is derived from an EMBL/GenBank/DDBJ whole genome shotgun (WGS) entry which is preliminary data.</text>
</comment>
<keyword evidence="3" id="KW-1185">Reference proteome</keyword>
<evidence type="ECO:0000313" key="3">
    <source>
        <dbReference type="Proteomes" id="UP001230051"/>
    </source>
</evidence>
<feature type="non-terminal residue" evidence="2">
    <location>
        <position position="106"/>
    </location>
</feature>
<keyword evidence="1" id="KW-1133">Transmembrane helix</keyword>
<evidence type="ECO:0000256" key="1">
    <source>
        <dbReference type="SAM" id="Phobius"/>
    </source>
</evidence>
<dbReference type="EMBL" id="JAGXEW010000013">
    <property type="protein sequence ID" value="KAK1164867.1"/>
    <property type="molecule type" value="Genomic_DNA"/>
</dbReference>
<proteinExistence type="predicted"/>
<feature type="non-terminal residue" evidence="2">
    <location>
        <position position="1"/>
    </location>
</feature>
<dbReference type="AlphaFoldDB" id="A0AAD8G6C7"/>
<keyword evidence="1" id="KW-0472">Membrane</keyword>
<organism evidence="2 3">
    <name type="scientific">Acipenser oxyrinchus oxyrinchus</name>
    <dbReference type="NCBI Taxonomy" id="40147"/>
    <lineage>
        <taxon>Eukaryota</taxon>
        <taxon>Metazoa</taxon>
        <taxon>Chordata</taxon>
        <taxon>Craniata</taxon>
        <taxon>Vertebrata</taxon>
        <taxon>Euteleostomi</taxon>
        <taxon>Actinopterygii</taxon>
        <taxon>Chondrostei</taxon>
        <taxon>Acipenseriformes</taxon>
        <taxon>Acipenseridae</taxon>
        <taxon>Acipenser</taxon>
    </lineage>
</organism>
<dbReference type="Proteomes" id="UP001230051">
    <property type="component" value="Unassembled WGS sequence"/>
</dbReference>
<feature type="transmembrane region" description="Helical" evidence="1">
    <location>
        <begin position="37"/>
        <end position="58"/>
    </location>
</feature>
<protein>
    <submittedName>
        <fullName evidence="2">Serine/threonine-protein kinase 19-like</fullName>
    </submittedName>
</protein>